<evidence type="ECO:0000313" key="1">
    <source>
        <dbReference type="EMBL" id="MPC52640.1"/>
    </source>
</evidence>
<evidence type="ECO:0000313" key="2">
    <source>
        <dbReference type="Proteomes" id="UP000324222"/>
    </source>
</evidence>
<accession>A0A5B7FY41</accession>
<dbReference type="EMBL" id="VSRR010011035">
    <property type="protein sequence ID" value="MPC52640.1"/>
    <property type="molecule type" value="Genomic_DNA"/>
</dbReference>
<dbReference type="AlphaFoldDB" id="A0A5B7FY41"/>
<gene>
    <name evidence="1" type="ORF">E2C01_046515</name>
</gene>
<name>A0A5B7FY41_PORTR</name>
<organism evidence="1 2">
    <name type="scientific">Portunus trituberculatus</name>
    <name type="common">Swimming crab</name>
    <name type="synonym">Neptunus trituberculatus</name>
    <dbReference type="NCBI Taxonomy" id="210409"/>
    <lineage>
        <taxon>Eukaryota</taxon>
        <taxon>Metazoa</taxon>
        <taxon>Ecdysozoa</taxon>
        <taxon>Arthropoda</taxon>
        <taxon>Crustacea</taxon>
        <taxon>Multicrustacea</taxon>
        <taxon>Malacostraca</taxon>
        <taxon>Eumalacostraca</taxon>
        <taxon>Eucarida</taxon>
        <taxon>Decapoda</taxon>
        <taxon>Pleocyemata</taxon>
        <taxon>Brachyura</taxon>
        <taxon>Eubrachyura</taxon>
        <taxon>Portunoidea</taxon>
        <taxon>Portunidae</taxon>
        <taxon>Portuninae</taxon>
        <taxon>Portunus</taxon>
    </lineage>
</organism>
<reference evidence="1 2" key="1">
    <citation type="submission" date="2019-05" db="EMBL/GenBank/DDBJ databases">
        <title>Another draft genome of Portunus trituberculatus and its Hox gene families provides insights of decapod evolution.</title>
        <authorList>
            <person name="Jeong J.-H."/>
            <person name="Song I."/>
            <person name="Kim S."/>
            <person name="Choi T."/>
            <person name="Kim D."/>
            <person name="Ryu S."/>
            <person name="Kim W."/>
        </authorList>
    </citation>
    <scope>NUCLEOTIDE SEQUENCE [LARGE SCALE GENOMIC DNA]</scope>
    <source>
        <tissue evidence="1">Muscle</tissue>
    </source>
</reference>
<protein>
    <submittedName>
        <fullName evidence="1">Uncharacterized protein</fullName>
    </submittedName>
</protein>
<dbReference type="Proteomes" id="UP000324222">
    <property type="component" value="Unassembled WGS sequence"/>
</dbReference>
<proteinExistence type="predicted"/>
<comment type="caution">
    <text evidence="1">The sequence shown here is derived from an EMBL/GenBank/DDBJ whole genome shotgun (WGS) entry which is preliminary data.</text>
</comment>
<sequence length="49" mass="5322">MPEATQQLCGVTNQCHYVGLRYGEHWHGKRAGMVASLCHCLGKPLPAGD</sequence>
<keyword evidence="2" id="KW-1185">Reference proteome</keyword>